<dbReference type="Gene3D" id="3.10.310.10">
    <property type="entry name" value="Diaminopimelate Epimerase, Chain A, domain 1"/>
    <property type="match status" value="2"/>
</dbReference>
<evidence type="ECO:0000256" key="1">
    <source>
        <dbReference type="ARBA" id="ARBA00008270"/>
    </source>
</evidence>
<proteinExistence type="inferred from homology"/>
<evidence type="ECO:0000313" key="3">
    <source>
        <dbReference type="EMBL" id="MDG4694844.1"/>
    </source>
</evidence>
<comment type="caution">
    <text evidence="3">The sequence shown here is derived from an EMBL/GenBank/DDBJ whole genome shotgun (WGS) entry which is preliminary data.</text>
</comment>
<protein>
    <submittedName>
        <fullName evidence="3">PhzF family phenazine biosynthesis protein</fullName>
    </submittedName>
</protein>
<evidence type="ECO:0000256" key="2">
    <source>
        <dbReference type="PIRSR" id="PIRSR016184-1"/>
    </source>
</evidence>
<organism evidence="3 5">
    <name type="scientific">Providencia huashanensis</name>
    <dbReference type="NCBI Taxonomy" id="3037798"/>
    <lineage>
        <taxon>Bacteria</taxon>
        <taxon>Pseudomonadati</taxon>
        <taxon>Pseudomonadota</taxon>
        <taxon>Gammaproteobacteria</taxon>
        <taxon>Enterobacterales</taxon>
        <taxon>Morganellaceae</taxon>
        <taxon>Providencia</taxon>
    </lineage>
</organism>
<accession>A0AA42FI28</accession>
<evidence type="ECO:0000313" key="4">
    <source>
        <dbReference type="EMBL" id="MDO7855279.1"/>
    </source>
</evidence>
<dbReference type="EMBL" id="JARRYG010000001">
    <property type="protein sequence ID" value="MDG4694844.1"/>
    <property type="molecule type" value="Genomic_DNA"/>
</dbReference>
<dbReference type="EMBL" id="JAUQTG010000001">
    <property type="protein sequence ID" value="MDO7855279.1"/>
    <property type="molecule type" value="Genomic_DNA"/>
</dbReference>
<keyword evidence="6" id="KW-1185">Reference proteome</keyword>
<dbReference type="RefSeq" id="WP_042843793.1">
    <property type="nucleotide sequence ID" value="NZ_JARRYG010000001.1"/>
</dbReference>
<gene>
    <name evidence="3" type="ORF">P7V44_01165</name>
    <name evidence="4" type="ORF">Q5E86_02590</name>
</gene>
<name>A0AA42FI28_9GAMM</name>
<dbReference type="Proteomes" id="UP001156701">
    <property type="component" value="Unassembled WGS sequence"/>
</dbReference>
<dbReference type="PIRSF" id="PIRSF016184">
    <property type="entry name" value="PhzC_PhzF"/>
    <property type="match status" value="1"/>
</dbReference>
<dbReference type="GO" id="GO:0005737">
    <property type="term" value="C:cytoplasm"/>
    <property type="evidence" value="ECO:0007669"/>
    <property type="project" value="TreeGrafter"/>
</dbReference>
<dbReference type="InterPro" id="IPR003719">
    <property type="entry name" value="Phenazine_PhzF-like"/>
</dbReference>
<reference evidence="4" key="3">
    <citation type="journal article" date="2024" name="Int. J. Antimicrob. Agents">
        <title>Identification of a novel Providencia species showing multi-drug-resistant in three patients with hospital-acquired infection.</title>
        <authorList>
            <person name="Yang W."/>
            <person name="Chen J."/>
            <person name="Yang F."/>
            <person name="Ji P."/>
            <person name="Shen S."/>
            <person name="Yin D."/>
            <person name="Hu F."/>
        </authorList>
    </citation>
    <scope>NUCLEOTIDE SEQUENCE</scope>
    <source>
        <strain evidence="4">CRE-138-0111</strain>
    </source>
</reference>
<dbReference type="PANTHER" id="PTHR13774">
    <property type="entry name" value="PHENAZINE BIOSYNTHESIS PROTEIN"/>
    <property type="match status" value="1"/>
</dbReference>
<dbReference type="Pfam" id="PF02567">
    <property type="entry name" value="PhzC-PhzF"/>
    <property type="match status" value="1"/>
</dbReference>
<evidence type="ECO:0000313" key="5">
    <source>
        <dbReference type="Proteomes" id="UP001156701"/>
    </source>
</evidence>
<dbReference type="GO" id="GO:0016853">
    <property type="term" value="F:isomerase activity"/>
    <property type="evidence" value="ECO:0007669"/>
    <property type="project" value="TreeGrafter"/>
</dbReference>
<dbReference type="NCBIfam" id="TIGR00654">
    <property type="entry name" value="PhzF_family"/>
    <property type="match status" value="1"/>
</dbReference>
<dbReference type="PANTHER" id="PTHR13774:SF32">
    <property type="entry name" value="ANTISENSE-ENHANCING SEQUENCE 1"/>
    <property type="match status" value="1"/>
</dbReference>
<dbReference type="AlphaFoldDB" id="A0AA42FI28"/>
<feature type="active site" evidence="2">
    <location>
        <position position="46"/>
    </location>
</feature>
<reference evidence="3" key="1">
    <citation type="submission" date="2023-03" db="EMBL/GenBank/DDBJ databases">
        <title>a new species belonging to Providencia genus.</title>
        <authorList>
            <person name="Yang W."/>
            <person name="Hu F."/>
            <person name="Shen S."/>
            <person name="Ding L."/>
            <person name="Yin D."/>
        </authorList>
    </citation>
    <scope>NUCLEOTIDE SEQUENCE</scope>
    <source>
        <strain evidence="3">CRE-3FA-0001</strain>
    </source>
</reference>
<dbReference type="SUPFAM" id="SSF54506">
    <property type="entry name" value="Diaminopimelate epimerase-like"/>
    <property type="match status" value="1"/>
</dbReference>
<comment type="similarity">
    <text evidence="1">Belongs to the PhzF family.</text>
</comment>
<dbReference type="Proteomes" id="UP001176478">
    <property type="component" value="Unassembled WGS sequence"/>
</dbReference>
<evidence type="ECO:0000313" key="6">
    <source>
        <dbReference type="Proteomes" id="UP001176478"/>
    </source>
</evidence>
<reference evidence="4" key="2">
    <citation type="submission" date="2023-07" db="EMBL/GenBank/DDBJ databases">
        <authorList>
            <person name="Yang W."/>
            <person name="Chen J."/>
            <person name="Ji P."/>
            <person name="Hu F."/>
        </authorList>
    </citation>
    <scope>NUCLEOTIDE SEQUENCE</scope>
    <source>
        <strain evidence="4">CRE-138-0111</strain>
    </source>
</reference>
<sequence>MKYIFEQVTVFSSKKMDGNALAVVVGADDLTEEQMNKFAKWTNLSETVFLLKPTTPKADYRVRIYTTEGELPFAGHPTLGSCFVWQQTYGRPLDTIVQECGVGLVTIKRINGKLAFMAPPLIRGGEIEQQEKNKIFKALGLTDDDVVGCKWLDNGPGWLGIELKSVEKLLHIEPDYSQLKGYDIGLCAICPEGHDKQLEVRAFCCSIAEEDPVTGSFNAVAAQWLIPQGKLPQQYTAGQGQCIGRNGLIYVTADDEGIWVAGDVVNCISGTVELD</sequence>